<evidence type="ECO:0000256" key="4">
    <source>
        <dbReference type="ARBA" id="ARBA00022989"/>
    </source>
</evidence>
<protein>
    <submittedName>
        <fullName evidence="7">Sodium-dependent proline transporter</fullName>
    </submittedName>
</protein>
<dbReference type="PANTHER" id="PTHR11616">
    <property type="entry name" value="SODIUM/CHLORIDE DEPENDENT TRANSPORTER"/>
    <property type="match status" value="1"/>
</dbReference>
<keyword evidence="5 6" id="KW-0472">Membrane</keyword>
<evidence type="ECO:0000256" key="1">
    <source>
        <dbReference type="ARBA" id="ARBA00004141"/>
    </source>
</evidence>
<dbReference type="SUPFAM" id="SSF161070">
    <property type="entry name" value="SNF-like"/>
    <property type="match status" value="1"/>
</dbReference>
<comment type="caution">
    <text evidence="7">The sequence shown here is derived from an EMBL/GenBank/DDBJ whole genome shotgun (WGS) entry which is preliminary data.</text>
</comment>
<evidence type="ECO:0000256" key="3">
    <source>
        <dbReference type="ARBA" id="ARBA00022692"/>
    </source>
</evidence>
<keyword evidence="4 6" id="KW-1133">Transmembrane helix</keyword>
<dbReference type="InterPro" id="IPR037272">
    <property type="entry name" value="SNS_sf"/>
</dbReference>
<name>A0A444USS8_ACIRT</name>
<evidence type="ECO:0000313" key="8">
    <source>
        <dbReference type="Proteomes" id="UP000289886"/>
    </source>
</evidence>
<keyword evidence="3 6" id="KW-0812">Transmembrane</keyword>
<dbReference type="InterPro" id="IPR000175">
    <property type="entry name" value="Na/ntran_symport"/>
</dbReference>
<keyword evidence="2" id="KW-0813">Transport</keyword>
<dbReference type="Proteomes" id="UP000289886">
    <property type="component" value="Unassembled WGS sequence"/>
</dbReference>
<accession>A0A444USS8</accession>
<dbReference type="EMBL" id="SCEB01009716">
    <property type="protein sequence ID" value="RXM91221.1"/>
    <property type="molecule type" value="Genomic_DNA"/>
</dbReference>
<gene>
    <name evidence="7" type="ORF">EOD39_21401</name>
</gene>
<dbReference type="AlphaFoldDB" id="A0A444USS8"/>
<dbReference type="GO" id="GO:0089718">
    <property type="term" value="P:amino acid import across plasma membrane"/>
    <property type="evidence" value="ECO:0007669"/>
    <property type="project" value="TreeGrafter"/>
</dbReference>
<evidence type="ECO:0000256" key="2">
    <source>
        <dbReference type="ARBA" id="ARBA00022448"/>
    </source>
</evidence>
<evidence type="ECO:0000256" key="5">
    <source>
        <dbReference type="ARBA" id="ARBA00023136"/>
    </source>
</evidence>
<reference evidence="7 8" key="1">
    <citation type="submission" date="2019-01" db="EMBL/GenBank/DDBJ databases">
        <title>Draft Genome and Complete Hox-Cluster Characterization of the Sterlet Sturgeon (Acipenser ruthenus).</title>
        <authorList>
            <person name="Wei Q."/>
        </authorList>
    </citation>
    <scope>NUCLEOTIDE SEQUENCE [LARGE SCALE GENOMIC DNA]</scope>
    <source>
        <strain evidence="7">WHYD16114868_AA</strain>
        <tissue evidence="7">Blood</tissue>
    </source>
</reference>
<feature type="transmembrane region" description="Helical" evidence="6">
    <location>
        <begin position="12"/>
        <end position="31"/>
    </location>
</feature>
<dbReference type="PANTHER" id="PTHR11616:SF133">
    <property type="entry name" value="TRANSPORTER"/>
    <property type="match status" value="1"/>
</dbReference>
<dbReference type="GO" id="GO:0005283">
    <property type="term" value="F:amino acid:sodium symporter activity"/>
    <property type="evidence" value="ECO:0007669"/>
    <property type="project" value="TreeGrafter"/>
</dbReference>
<dbReference type="GO" id="GO:0005886">
    <property type="term" value="C:plasma membrane"/>
    <property type="evidence" value="ECO:0007669"/>
    <property type="project" value="TreeGrafter"/>
</dbReference>
<comment type="subcellular location">
    <subcellularLocation>
        <location evidence="1">Membrane</location>
        <topology evidence="1">Multi-pass membrane protein</topology>
    </subcellularLocation>
</comment>
<dbReference type="PROSITE" id="PS50267">
    <property type="entry name" value="NA_NEUROTRAN_SYMP_3"/>
    <property type="match status" value="1"/>
</dbReference>
<organism evidence="7 8">
    <name type="scientific">Acipenser ruthenus</name>
    <name type="common">Sterlet sturgeon</name>
    <dbReference type="NCBI Taxonomy" id="7906"/>
    <lineage>
        <taxon>Eukaryota</taxon>
        <taxon>Metazoa</taxon>
        <taxon>Chordata</taxon>
        <taxon>Craniata</taxon>
        <taxon>Vertebrata</taxon>
        <taxon>Euteleostomi</taxon>
        <taxon>Actinopterygii</taxon>
        <taxon>Chondrostei</taxon>
        <taxon>Acipenseriformes</taxon>
        <taxon>Acipenseridae</taxon>
        <taxon>Acipenser</taxon>
    </lineage>
</organism>
<sequence>MLGAPPNMFFKVCWWVISPLLVMIILISSIVQYSPARYGKTYTYPPWAEVLGWFFSLCSIIWIPLGAVHTLYYSEGTLLQVSDCVCRTLLNIEPDYITNQICANLNFPRIIIMV</sequence>
<proteinExistence type="predicted"/>
<dbReference type="Pfam" id="PF00209">
    <property type="entry name" value="SNF"/>
    <property type="match status" value="1"/>
</dbReference>
<feature type="transmembrane region" description="Helical" evidence="6">
    <location>
        <begin position="51"/>
        <end position="72"/>
    </location>
</feature>
<keyword evidence="8" id="KW-1185">Reference proteome</keyword>
<evidence type="ECO:0000256" key="6">
    <source>
        <dbReference type="SAM" id="Phobius"/>
    </source>
</evidence>
<evidence type="ECO:0000313" key="7">
    <source>
        <dbReference type="EMBL" id="RXM91221.1"/>
    </source>
</evidence>